<dbReference type="PANTHER" id="PTHR45615:SF8">
    <property type="entry name" value="UNCONVENTIONAL MYOSIN-XVIIIB"/>
    <property type="match status" value="1"/>
</dbReference>
<evidence type="ECO:0000256" key="1">
    <source>
        <dbReference type="ARBA" id="ARBA00023054"/>
    </source>
</evidence>
<dbReference type="InterPro" id="IPR001609">
    <property type="entry name" value="Myosin_head_motor_dom-like"/>
</dbReference>
<dbReference type="InterPro" id="IPR002928">
    <property type="entry name" value="Myosin_tail"/>
</dbReference>
<proteinExistence type="inferred from homology"/>
<dbReference type="GO" id="GO:0051015">
    <property type="term" value="F:actin filament binding"/>
    <property type="evidence" value="ECO:0007669"/>
    <property type="project" value="TreeGrafter"/>
</dbReference>
<dbReference type="AlphaFoldDB" id="A0A401RTB6"/>
<dbReference type="OMA" id="RKWRRIT"/>
<name>A0A401RTB6_CHIPU</name>
<dbReference type="SMART" id="SM00242">
    <property type="entry name" value="MYSc"/>
    <property type="match status" value="1"/>
</dbReference>
<dbReference type="GO" id="GO:0032982">
    <property type="term" value="C:myosin filament"/>
    <property type="evidence" value="ECO:0007669"/>
    <property type="project" value="TreeGrafter"/>
</dbReference>
<evidence type="ECO:0000313" key="5">
    <source>
        <dbReference type="EMBL" id="GCC21395.1"/>
    </source>
</evidence>
<keyword evidence="2" id="KW-0505">Motor protein</keyword>
<dbReference type="GO" id="GO:0005737">
    <property type="term" value="C:cytoplasm"/>
    <property type="evidence" value="ECO:0007669"/>
    <property type="project" value="TreeGrafter"/>
</dbReference>
<dbReference type="OrthoDB" id="2505895at2759"/>
<comment type="similarity">
    <text evidence="2">Belongs to the TRAFAC class myosin-kinesin ATPase superfamily. Myosin family.</text>
</comment>
<keyword evidence="6" id="KW-1185">Reference proteome</keyword>
<dbReference type="EMBL" id="BEZZ01002201">
    <property type="protein sequence ID" value="GCC21395.1"/>
    <property type="molecule type" value="Genomic_DNA"/>
</dbReference>
<dbReference type="Gene3D" id="1.20.120.720">
    <property type="entry name" value="Myosin VI head, motor domain, U50 subdomain"/>
    <property type="match status" value="1"/>
</dbReference>
<dbReference type="SUPFAM" id="SSF52540">
    <property type="entry name" value="P-loop containing nucleoside triphosphate hydrolases"/>
    <property type="match status" value="1"/>
</dbReference>
<sequence>TELHLHQMADSQIFGILPLAKGEERQRASSAFSRLQAAMETLGFTAQEQMAIWHVLAAIYHLGAAGACKGPRLTGLECVEGMAAGLYEELFAIIVMLINRSLSSQQLSLTSIMVVDTPGFQNPHHVNSDRAATFEELCHNYVHERLQMLFHERTFVSQLDRFKEEKVQVAFDTSETSPASTVAVIDQTSNQFKVQPSTQGKEPKGLLWILDEEVLVQGSSDAVVLDRLCSYFEKKGMEKEESQPVRRCEQELQFVIAHQLGTDPVRYDLTGWINKAKQNLSLENASQLLQESRIEFLKSLFSSRSKIPMICRSVSGLEGTSQQALQRISCVRKTFSTSFAAVKRSSVCAQIKLQVSRDLLGSFYCFKETLWMYKISGVIKTEIRKNFSCLGFDMREDMLENLRFPDHMVHGEFRRRFQALVPAVMKKYGAAFMVTDERKATEELLTLLDLEKHSFFMGRSRIFFKAGVVPRLEKQREKLICRNLILLQAMCQGFLGRQQFKKMKTQRLALCCIQKNIKKYWMISQWQWWQLMSNIRPMLSVNLVDEKLRVKEDEVSALWKKLEKSQRERNEIQENTDLLEGKISDLSAELTDERFRGDVACRMLESERAERLRLTQELKDMQTKYEKVVTNLKAVEKQLEEAQQQLQMRELGNAVTEEEWKMRYDCTLLEMEFLRKRVHTFEERIVSESQIRKELEQKLSDLQESYESAKRSAQQLRRKSMCLRSELEDTKVLMESQQSRNHELEKKQKKFDMELAQALGEAAFEKTLREKVIQENQTLRTELYRSQQDVQEKESEVTTLNEKIAELQVELGDLTSREPQSKETVAQIKKQLRHLEATTKEQSKEISEQAGTIEQLEQMHLRFEIEMERLKDIHLKELEDKEEELEDVRKSCQRRLRQLEMQLEQEFEERQLILHEKQDLEGLVGTLCEQIGHRDFDVEKRLRRDLRRKNALLADAQLLLGTMQDPGQTTIKQEAEKLRIQVSENPLYPAIIPVFGNINRQQSVLI</sequence>
<comment type="caution">
    <text evidence="2">Lacks conserved residue(s) required for the propagation of feature annotation.</text>
</comment>
<protein>
    <recommendedName>
        <fullName evidence="4">Myosin motor domain-containing protein</fullName>
    </recommendedName>
</protein>
<gene>
    <name evidence="5" type="ORF">chiPu_0019865</name>
</gene>
<dbReference type="PROSITE" id="PS50096">
    <property type="entry name" value="IQ"/>
    <property type="match status" value="1"/>
</dbReference>
<dbReference type="Pfam" id="PF01576">
    <property type="entry name" value="Myosin_tail_1"/>
    <property type="match status" value="1"/>
</dbReference>
<evidence type="ECO:0000313" key="6">
    <source>
        <dbReference type="Proteomes" id="UP000287033"/>
    </source>
</evidence>
<dbReference type="GO" id="GO:0016461">
    <property type="term" value="C:unconventional myosin complex"/>
    <property type="evidence" value="ECO:0007669"/>
    <property type="project" value="TreeGrafter"/>
</dbReference>
<dbReference type="PROSITE" id="PS51456">
    <property type="entry name" value="MYOSIN_MOTOR"/>
    <property type="match status" value="1"/>
</dbReference>
<feature type="non-terminal residue" evidence="5">
    <location>
        <position position="1"/>
    </location>
</feature>
<feature type="coiled-coil region" evidence="3">
    <location>
        <begin position="685"/>
        <end position="916"/>
    </location>
</feature>
<dbReference type="GO" id="GO:0003774">
    <property type="term" value="F:cytoskeletal motor activity"/>
    <property type="evidence" value="ECO:0007669"/>
    <property type="project" value="InterPro"/>
</dbReference>
<dbReference type="STRING" id="137246.A0A401RTB6"/>
<dbReference type="Pfam" id="PF00063">
    <property type="entry name" value="Myosin_head"/>
    <property type="match status" value="1"/>
</dbReference>
<evidence type="ECO:0000256" key="3">
    <source>
        <dbReference type="SAM" id="Coils"/>
    </source>
</evidence>
<dbReference type="PANTHER" id="PTHR45615">
    <property type="entry name" value="MYOSIN HEAVY CHAIN, NON-MUSCLE"/>
    <property type="match status" value="1"/>
</dbReference>
<keyword evidence="1 3" id="KW-0175">Coiled coil</keyword>
<organism evidence="5 6">
    <name type="scientific">Chiloscyllium punctatum</name>
    <name type="common">Brownbanded bambooshark</name>
    <name type="synonym">Hemiscyllium punctatum</name>
    <dbReference type="NCBI Taxonomy" id="137246"/>
    <lineage>
        <taxon>Eukaryota</taxon>
        <taxon>Metazoa</taxon>
        <taxon>Chordata</taxon>
        <taxon>Craniata</taxon>
        <taxon>Vertebrata</taxon>
        <taxon>Chondrichthyes</taxon>
        <taxon>Elasmobranchii</taxon>
        <taxon>Galeomorphii</taxon>
        <taxon>Galeoidea</taxon>
        <taxon>Orectolobiformes</taxon>
        <taxon>Hemiscylliidae</taxon>
        <taxon>Chiloscyllium</taxon>
    </lineage>
</organism>
<dbReference type="GO" id="GO:0005524">
    <property type="term" value="F:ATP binding"/>
    <property type="evidence" value="ECO:0007669"/>
    <property type="project" value="InterPro"/>
</dbReference>
<comment type="caution">
    <text evidence="5">The sequence shown here is derived from an EMBL/GenBank/DDBJ whole genome shotgun (WGS) entry which is preliminary data.</text>
</comment>
<accession>A0A401RTB6</accession>
<keyword evidence="2" id="KW-0518">Myosin</keyword>
<feature type="coiled-coil region" evidence="3">
    <location>
        <begin position="562"/>
        <end position="652"/>
    </location>
</feature>
<reference evidence="5 6" key="1">
    <citation type="journal article" date="2018" name="Nat. Ecol. Evol.">
        <title>Shark genomes provide insights into elasmobranch evolution and the origin of vertebrates.</title>
        <authorList>
            <person name="Hara Y"/>
            <person name="Yamaguchi K"/>
            <person name="Onimaru K"/>
            <person name="Kadota M"/>
            <person name="Koyanagi M"/>
            <person name="Keeley SD"/>
            <person name="Tatsumi K"/>
            <person name="Tanaka K"/>
            <person name="Motone F"/>
            <person name="Kageyama Y"/>
            <person name="Nozu R"/>
            <person name="Adachi N"/>
            <person name="Nishimura O"/>
            <person name="Nakagawa R"/>
            <person name="Tanegashima C"/>
            <person name="Kiyatake I"/>
            <person name="Matsumoto R"/>
            <person name="Murakumo K"/>
            <person name="Nishida K"/>
            <person name="Terakita A"/>
            <person name="Kuratani S"/>
            <person name="Sato K"/>
            <person name="Hyodo S Kuraku.S."/>
        </authorList>
    </citation>
    <scope>NUCLEOTIDE SEQUENCE [LARGE SCALE GENOMIC DNA]</scope>
</reference>
<keyword evidence="2" id="KW-0009">Actin-binding</keyword>
<dbReference type="InterPro" id="IPR027417">
    <property type="entry name" value="P-loop_NTPase"/>
</dbReference>
<feature type="domain" description="Myosin motor" evidence="4">
    <location>
        <begin position="1"/>
        <end position="477"/>
    </location>
</feature>
<dbReference type="GO" id="GO:0031032">
    <property type="term" value="P:actomyosin structure organization"/>
    <property type="evidence" value="ECO:0007669"/>
    <property type="project" value="TreeGrafter"/>
</dbReference>
<dbReference type="FunFam" id="1.20.58.530:FF:000011">
    <property type="entry name" value="unconventional myosin-XVIIIa isoform X2"/>
    <property type="match status" value="1"/>
</dbReference>
<dbReference type="Proteomes" id="UP000287033">
    <property type="component" value="Unassembled WGS sequence"/>
</dbReference>
<evidence type="ECO:0000259" key="4">
    <source>
        <dbReference type="PROSITE" id="PS51456"/>
    </source>
</evidence>
<dbReference type="Gene3D" id="1.20.5.4820">
    <property type="match status" value="1"/>
</dbReference>
<evidence type="ECO:0000256" key="2">
    <source>
        <dbReference type="PROSITE-ProRule" id="PRU00782"/>
    </source>
</evidence>
<dbReference type="Gene3D" id="1.20.58.530">
    <property type="match status" value="1"/>
</dbReference>
<dbReference type="GO" id="GO:0016460">
    <property type="term" value="C:myosin II complex"/>
    <property type="evidence" value="ECO:0007669"/>
    <property type="project" value="TreeGrafter"/>
</dbReference>